<feature type="compositionally biased region" description="Basic and acidic residues" evidence="1">
    <location>
        <begin position="10"/>
        <end position="22"/>
    </location>
</feature>
<evidence type="ECO:0000313" key="3">
    <source>
        <dbReference type="Proteomes" id="UP000276215"/>
    </source>
</evidence>
<evidence type="ECO:0000256" key="1">
    <source>
        <dbReference type="SAM" id="MobiDB-lite"/>
    </source>
</evidence>
<name>A0A3N4JVN4_9PEZI</name>
<accession>A0A3N4JVN4</accession>
<dbReference type="AlphaFoldDB" id="A0A3N4JVN4"/>
<sequence length="83" mass="9469">MSLRGSEGFKASRREEREGRGNICRRNDVKSGLCAEDLLVGWGRYEMWYGGMKTTVTNGWQRSERVPAVLRKDTTGVTERNSQ</sequence>
<reference evidence="2 3" key="1">
    <citation type="journal article" date="2018" name="Nat. Ecol. Evol.">
        <title>Pezizomycetes genomes reveal the molecular basis of ectomycorrhizal truffle lifestyle.</title>
        <authorList>
            <person name="Murat C."/>
            <person name="Payen T."/>
            <person name="Noel B."/>
            <person name="Kuo A."/>
            <person name="Morin E."/>
            <person name="Chen J."/>
            <person name="Kohler A."/>
            <person name="Krizsan K."/>
            <person name="Balestrini R."/>
            <person name="Da Silva C."/>
            <person name="Montanini B."/>
            <person name="Hainaut M."/>
            <person name="Levati E."/>
            <person name="Barry K.W."/>
            <person name="Belfiori B."/>
            <person name="Cichocki N."/>
            <person name="Clum A."/>
            <person name="Dockter R.B."/>
            <person name="Fauchery L."/>
            <person name="Guy J."/>
            <person name="Iotti M."/>
            <person name="Le Tacon F."/>
            <person name="Lindquist E.A."/>
            <person name="Lipzen A."/>
            <person name="Malagnac F."/>
            <person name="Mello A."/>
            <person name="Molinier V."/>
            <person name="Miyauchi S."/>
            <person name="Poulain J."/>
            <person name="Riccioni C."/>
            <person name="Rubini A."/>
            <person name="Sitrit Y."/>
            <person name="Splivallo R."/>
            <person name="Traeger S."/>
            <person name="Wang M."/>
            <person name="Zifcakova L."/>
            <person name="Wipf D."/>
            <person name="Zambonelli A."/>
            <person name="Paolocci F."/>
            <person name="Nowrousian M."/>
            <person name="Ottonello S."/>
            <person name="Baldrian P."/>
            <person name="Spatafora J.W."/>
            <person name="Henrissat B."/>
            <person name="Nagy L.G."/>
            <person name="Aury J.M."/>
            <person name="Wincker P."/>
            <person name="Grigoriev I.V."/>
            <person name="Bonfante P."/>
            <person name="Martin F.M."/>
        </authorList>
    </citation>
    <scope>NUCLEOTIDE SEQUENCE [LARGE SCALE GENOMIC DNA]</scope>
    <source>
        <strain evidence="2 3">120613-1</strain>
    </source>
</reference>
<gene>
    <name evidence="2" type="ORF">L873DRAFT_1805661</name>
</gene>
<evidence type="ECO:0000313" key="2">
    <source>
        <dbReference type="EMBL" id="RPB00211.1"/>
    </source>
</evidence>
<proteinExistence type="predicted"/>
<dbReference type="Proteomes" id="UP000276215">
    <property type="component" value="Unassembled WGS sequence"/>
</dbReference>
<protein>
    <submittedName>
        <fullName evidence="2">Uncharacterized protein</fullName>
    </submittedName>
</protein>
<dbReference type="EMBL" id="ML120382">
    <property type="protein sequence ID" value="RPB00211.1"/>
    <property type="molecule type" value="Genomic_DNA"/>
</dbReference>
<organism evidence="2 3">
    <name type="scientific">Choiromyces venosus 120613-1</name>
    <dbReference type="NCBI Taxonomy" id="1336337"/>
    <lineage>
        <taxon>Eukaryota</taxon>
        <taxon>Fungi</taxon>
        <taxon>Dikarya</taxon>
        <taxon>Ascomycota</taxon>
        <taxon>Pezizomycotina</taxon>
        <taxon>Pezizomycetes</taxon>
        <taxon>Pezizales</taxon>
        <taxon>Tuberaceae</taxon>
        <taxon>Choiromyces</taxon>
    </lineage>
</organism>
<keyword evidence="3" id="KW-1185">Reference proteome</keyword>
<feature type="region of interest" description="Disordered" evidence="1">
    <location>
        <begin position="1"/>
        <end position="22"/>
    </location>
</feature>